<dbReference type="Gene3D" id="1.10.10.10">
    <property type="entry name" value="Winged helix-like DNA-binding domain superfamily/Winged helix DNA-binding domain"/>
    <property type="match status" value="1"/>
</dbReference>
<comment type="similarity">
    <text evidence="1">Belongs to the sigma-70 factor family. ECF subfamily.</text>
</comment>
<dbReference type="GO" id="GO:0016987">
    <property type="term" value="F:sigma factor activity"/>
    <property type="evidence" value="ECO:0007669"/>
    <property type="project" value="UniProtKB-KW"/>
</dbReference>
<proteinExistence type="inferred from homology"/>
<dbReference type="InterPro" id="IPR007627">
    <property type="entry name" value="RNA_pol_sigma70_r2"/>
</dbReference>
<dbReference type="InterPro" id="IPR039425">
    <property type="entry name" value="RNA_pol_sigma-70-like"/>
</dbReference>
<dbReference type="EMBL" id="FMZO01000003">
    <property type="protein sequence ID" value="SDC59247.1"/>
    <property type="molecule type" value="Genomic_DNA"/>
</dbReference>
<feature type="domain" description="RNA polymerase sigma-70 region 2" evidence="5">
    <location>
        <begin position="45"/>
        <end position="112"/>
    </location>
</feature>
<keyword evidence="8" id="KW-1185">Reference proteome</keyword>
<evidence type="ECO:0000256" key="3">
    <source>
        <dbReference type="ARBA" id="ARBA00023082"/>
    </source>
</evidence>
<evidence type="ECO:0000313" key="7">
    <source>
        <dbReference type="EMBL" id="SDC59247.1"/>
    </source>
</evidence>
<evidence type="ECO:0000313" key="8">
    <source>
        <dbReference type="Proteomes" id="UP000198757"/>
    </source>
</evidence>
<evidence type="ECO:0000256" key="1">
    <source>
        <dbReference type="ARBA" id="ARBA00010641"/>
    </source>
</evidence>
<dbReference type="AlphaFoldDB" id="A0A1G6MVL4"/>
<dbReference type="GO" id="GO:0006352">
    <property type="term" value="P:DNA-templated transcription initiation"/>
    <property type="evidence" value="ECO:0007669"/>
    <property type="project" value="InterPro"/>
</dbReference>
<dbReference type="Gene3D" id="1.10.1740.10">
    <property type="match status" value="1"/>
</dbReference>
<feature type="domain" description="RNA polymerase sigma factor 70 region 4 type 2" evidence="6">
    <location>
        <begin position="142"/>
        <end position="193"/>
    </location>
</feature>
<gene>
    <name evidence="7" type="ORF">SAMN04487894_10346</name>
</gene>
<evidence type="ECO:0000256" key="2">
    <source>
        <dbReference type="ARBA" id="ARBA00023015"/>
    </source>
</evidence>
<dbReference type="Pfam" id="PF08281">
    <property type="entry name" value="Sigma70_r4_2"/>
    <property type="match status" value="1"/>
</dbReference>
<evidence type="ECO:0000256" key="4">
    <source>
        <dbReference type="ARBA" id="ARBA00023163"/>
    </source>
</evidence>
<dbReference type="InterPro" id="IPR013249">
    <property type="entry name" value="RNA_pol_sigma70_r4_t2"/>
</dbReference>
<dbReference type="SUPFAM" id="SSF88946">
    <property type="entry name" value="Sigma2 domain of RNA polymerase sigma factors"/>
    <property type="match status" value="1"/>
</dbReference>
<evidence type="ECO:0000259" key="6">
    <source>
        <dbReference type="Pfam" id="PF08281"/>
    </source>
</evidence>
<dbReference type="InterPro" id="IPR036388">
    <property type="entry name" value="WH-like_DNA-bd_sf"/>
</dbReference>
<organism evidence="7 8">
    <name type="scientific">Niabella drilacis (strain DSM 25811 / CCM 8410 / CCUG 62505 / LMG 26954 / E90)</name>
    <dbReference type="NCBI Taxonomy" id="1285928"/>
    <lineage>
        <taxon>Bacteria</taxon>
        <taxon>Pseudomonadati</taxon>
        <taxon>Bacteroidota</taxon>
        <taxon>Chitinophagia</taxon>
        <taxon>Chitinophagales</taxon>
        <taxon>Chitinophagaceae</taxon>
        <taxon>Niabella</taxon>
    </lineage>
</organism>
<dbReference type="SUPFAM" id="SSF88659">
    <property type="entry name" value="Sigma3 and sigma4 domains of RNA polymerase sigma factors"/>
    <property type="match status" value="1"/>
</dbReference>
<reference evidence="8" key="1">
    <citation type="submission" date="2016-10" db="EMBL/GenBank/DDBJ databases">
        <authorList>
            <person name="Varghese N."/>
            <person name="Submissions S."/>
        </authorList>
    </citation>
    <scope>NUCLEOTIDE SEQUENCE [LARGE SCALE GENOMIC DNA]</scope>
    <source>
        <strain evidence="8">DSM 25811 / CCM 8410 / LMG 26954 / E90</strain>
    </source>
</reference>
<accession>A0A1G6MVL4</accession>
<dbReference type="PANTHER" id="PTHR43133:SF46">
    <property type="entry name" value="RNA POLYMERASE SIGMA-70 FACTOR ECF SUBFAMILY"/>
    <property type="match status" value="1"/>
</dbReference>
<keyword evidence="4" id="KW-0804">Transcription</keyword>
<keyword evidence="2" id="KW-0805">Transcription regulation</keyword>
<name>A0A1G6MVL4_NIADE</name>
<dbReference type="Proteomes" id="UP000198757">
    <property type="component" value="Unassembled WGS sequence"/>
</dbReference>
<dbReference type="STRING" id="1285928.SAMN04487894_10346"/>
<dbReference type="InterPro" id="IPR013325">
    <property type="entry name" value="RNA_pol_sigma_r2"/>
</dbReference>
<sequence length="214" mass="25153">MENCSGLTLLRIFIIKLFALPISLTNEKKLLTELAAGSQDAFTELYLHFSPVVYDALLYFLKAEQDADELLQQIFIDVWEKRQHLARAENLESYLFMMTRNRVLNHLKKRAREEQFITRYSTRENRPALDPESGFLQKQYGELLQKAIGTLPQQQQRAYRLAEEEGLSYEEIAAQLAVSKLTVKKHLELARRQVREYMRRYLYPLALLLLLCRP</sequence>
<dbReference type="NCBIfam" id="TIGR02937">
    <property type="entry name" value="sigma70-ECF"/>
    <property type="match status" value="1"/>
</dbReference>
<protein>
    <submittedName>
        <fullName evidence="7">RNA polymerase sigma-70 factor, ECF subfamily</fullName>
    </submittedName>
</protein>
<dbReference type="PANTHER" id="PTHR43133">
    <property type="entry name" value="RNA POLYMERASE ECF-TYPE SIGMA FACTO"/>
    <property type="match status" value="1"/>
</dbReference>
<dbReference type="Pfam" id="PF04542">
    <property type="entry name" value="Sigma70_r2"/>
    <property type="match status" value="1"/>
</dbReference>
<dbReference type="OrthoDB" id="799938at2"/>
<dbReference type="InterPro" id="IPR013324">
    <property type="entry name" value="RNA_pol_sigma_r3/r4-like"/>
</dbReference>
<dbReference type="CDD" id="cd06171">
    <property type="entry name" value="Sigma70_r4"/>
    <property type="match status" value="1"/>
</dbReference>
<keyword evidence="3" id="KW-0731">Sigma factor</keyword>
<dbReference type="GO" id="GO:0003677">
    <property type="term" value="F:DNA binding"/>
    <property type="evidence" value="ECO:0007669"/>
    <property type="project" value="InterPro"/>
</dbReference>
<dbReference type="InterPro" id="IPR014284">
    <property type="entry name" value="RNA_pol_sigma-70_dom"/>
</dbReference>
<evidence type="ECO:0000259" key="5">
    <source>
        <dbReference type="Pfam" id="PF04542"/>
    </source>
</evidence>